<sequence>MVASYMVPGLYVEDHEIAVPLDWRGVDINDPAQVLAARDSRSLTLFYRVVTAAQNRHRDVPTLVFLQGGPGGKSPRPESVDSVAWISEAAKNFRIVLPDQRGTGRSSSVSGGVIERVGAVGFHGLSGAQAQADYLQRFFADSIVRDFEWVRRADFGARKWVTLGQSYGGFLTLTYLSLFPEALVASFTTGGIPAVPAQAEELYRHTYEKLQLKINTFYERYPQDKEILARIAARVARGDVKLPNGDILSVKRLQSLGSSFGMKPSFEQLHWLLDDAFDADGNLSTQFLQGVFARTTSYGDELYWTLQEGIYQDGSDSGRCEPTNWAAQRVLNEHADLYAPQHDPLMFTGEMALPWMFEEDSALKPFAQAEQLLQASTNWGKIYDENQLAHNEVPLTSAVYFEDMYVPQELSLRTLSHIPNSQAWVTNSYQHDGVRETSSVFAHLLELASARGALEELGM</sequence>
<dbReference type="EMBL" id="DYWK01000006">
    <property type="protein sequence ID" value="HJF18484.1"/>
    <property type="molecule type" value="Genomic_DNA"/>
</dbReference>
<dbReference type="InterPro" id="IPR000073">
    <property type="entry name" value="AB_hydrolase_1"/>
</dbReference>
<organism evidence="4 5">
    <name type="scientific">Aeriscardovia aeriphila</name>
    <dbReference type="NCBI Taxonomy" id="218139"/>
    <lineage>
        <taxon>Bacteria</taxon>
        <taxon>Bacillati</taxon>
        <taxon>Actinomycetota</taxon>
        <taxon>Actinomycetes</taxon>
        <taxon>Bifidobacteriales</taxon>
        <taxon>Bifidobacteriaceae</taxon>
        <taxon>Aeriscardovia</taxon>
    </lineage>
</organism>
<dbReference type="GO" id="GO:0004177">
    <property type="term" value="F:aminopeptidase activity"/>
    <property type="evidence" value="ECO:0007669"/>
    <property type="project" value="UniProtKB-EC"/>
</dbReference>
<dbReference type="Pfam" id="PF00561">
    <property type="entry name" value="Abhydrolase_1"/>
    <property type="match status" value="1"/>
</dbReference>
<dbReference type="PRINTS" id="PR00793">
    <property type="entry name" value="PROAMNOPTASE"/>
</dbReference>
<dbReference type="Gene3D" id="3.40.50.1820">
    <property type="entry name" value="alpha/beta hydrolase"/>
    <property type="match status" value="1"/>
</dbReference>
<evidence type="ECO:0000256" key="2">
    <source>
        <dbReference type="ARBA" id="ARBA00022801"/>
    </source>
</evidence>
<evidence type="ECO:0000313" key="5">
    <source>
        <dbReference type="Proteomes" id="UP000715651"/>
    </source>
</evidence>
<dbReference type="PANTHER" id="PTHR43248">
    <property type="entry name" value="2-SUCCINYL-6-HYDROXY-2,4-CYCLOHEXADIENE-1-CARBOXYLATE SYNTHASE"/>
    <property type="match status" value="1"/>
</dbReference>
<feature type="domain" description="AB hydrolase-1" evidence="3">
    <location>
        <begin position="61"/>
        <end position="212"/>
    </location>
</feature>
<protein>
    <submittedName>
        <fullName evidence="4">Alpha/beta hydrolase</fullName>
    </submittedName>
</protein>
<dbReference type="AlphaFoldDB" id="A0A921FUW6"/>
<dbReference type="SUPFAM" id="SSF53474">
    <property type="entry name" value="alpha/beta-Hydrolases"/>
    <property type="match status" value="1"/>
</dbReference>
<keyword evidence="2 4" id="KW-0378">Hydrolase</keyword>
<dbReference type="InterPro" id="IPR002410">
    <property type="entry name" value="Peptidase_S33"/>
</dbReference>
<dbReference type="PANTHER" id="PTHR43248:SF2">
    <property type="entry name" value="PROLYL AMINOPEPTIDASE"/>
    <property type="match status" value="1"/>
</dbReference>
<dbReference type="Proteomes" id="UP000715651">
    <property type="component" value="Unassembled WGS sequence"/>
</dbReference>
<proteinExistence type="inferred from homology"/>
<gene>
    <name evidence="4" type="ORF">K8U78_04990</name>
</gene>
<dbReference type="InterPro" id="IPR051601">
    <property type="entry name" value="Serine_prot/Carboxylest_S33"/>
</dbReference>
<evidence type="ECO:0000313" key="4">
    <source>
        <dbReference type="EMBL" id="HJF18484.1"/>
    </source>
</evidence>
<dbReference type="GO" id="GO:0006508">
    <property type="term" value="P:proteolysis"/>
    <property type="evidence" value="ECO:0007669"/>
    <property type="project" value="InterPro"/>
</dbReference>
<reference evidence="4" key="1">
    <citation type="journal article" date="2021" name="PeerJ">
        <title>Extensive microbial diversity within the chicken gut microbiome revealed by metagenomics and culture.</title>
        <authorList>
            <person name="Gilroy R."/>
            <person name="Ravi A."/>
            <person name="Getino M."/>
            <person name="Pursley I."/>
            <person name="Horton D.L."/>
            <person name="Alikhan N.F."/>
            <person name="Baker D."/>
            <person name="Gharbi K."/>
            <person name="Hall N."/>
            <person name="Watson M."/>
            <person name="Adriaenssens E.M."/>
            <person name="Foster-Nyarko E."/>
            <person name="Jarju S."/>
            <person name="Secka A."/>
            <person name="Antonio M."/>
            <person name="Oren A."/>
            <person name="Chaudhuri R.R."/>
            <person name="La Ragione R."/>
            <person name="Hildebrand F."/>
            <person name="Pallen M.J."/>
        </authorList>
    </citation>
    <scope>NUCLEOTIDE SEQUENCE</scope>
    <source>
        <strain evidence="4">578</strain>
    </source>
</reference>
<comment type="similarity">
    <text evidence="1">Belongs to the peptidase S33 family.</text>
</comment>
<reference evidence="4" key="2">
    <citation type="submission" date="2021-09" db="EMBL/GenBank/DDBJ databases">
        <authorList>
            <person name="Gilroy R."/>
        </authorList>
    </citation>
    <scope>NUCLEOTIDE SEQUENCE</scope>
    <source>
        <strain evidence="4">578</strain>
    </source>
</reference>
<evidence type="ECO:0000256" key="1">
    <source>
        <dbReference type="ARBA" id="ARBA00010088"/>
    </source>
</evidence>
<dbReference type="InterPro" id="IPR029058">
    <property type="entry name" value="AB_hydrolase_fold"/>
</dbReference>
<comment type="caution">
    <text evidence="4">The sequence shown here is derived from an EMBL/GenBank/DDBJ whole genome shotgun (WGS) entry which is preliminary data.</text>
</comment>
<name>A0A921FUW6_9BIFI</name>
<accession>A0A921FUW6</accession>
<evidence type="ECO:0000259" key="3">
    <source>
        <dbReference type="Pfam" id="PF00561"/>
    </source>
</evidence>